<dbReference type="Gene3D" id="3.40.30.10">
    <property type="entry name" value="Glutaredoxin"/>
    <property type="match status" value="1"/>
</dbReference>
<dbReference type="Pfam" id="PF00043">
    <property type="entry name" value="GST_C"/>
    <property type="match status" value="1"/>
</dbReference>
<name>A0A9N9EYE2_9GLOM</name>
<dbReference type="OrthoDB" id="422574at2759"/>
<feature type="region of interest" description="Disordered" evidence="2">
    <location>
        <begin position="70"/>
        <end position="98"/>
    </location>
</feature>
<dbReference type="Gene3D" id="1.20.1050.10">
    <property type="match status" value="1"/>
</dbReference>
<comment type="caution">
    <text evidence="5">The sequence shown here is derived from an EMBL/GenBank/DDBJ whole genome shotgun (WGS) entry which is preliminary data.</text>
</comment>
<dbReference type="PROSITE" id="PS50405">
    <property type="entry name" value="GST_CTER"/>
    <property type="match status" value="1"/>
</dbReference>
<sequence length="234" mass="27204">MLTLYDYSLSGNCYKVRLLLSLLRVPYTRVDVDIKKGESRTDEFLNNVSSNGKVPTIVIPYGYEHLKRKTDESIDSTSSNNYAESRSDNNSKDNGKGTRLSESNAILIYLSLNTPLLPSNPIEHAQVMQWLFWEQYSHEPNIATLRWWISYLDKSEEPEYLDRIVEKQRSGYEALNVMEKHLESRKFFVGNRFTIADVSLYAYTHCGFSIESFPKVKEWLRRVEEQPGHIAMDD</sequence>
<feature type="compositionally biased region" description="Basic and acidic residues" evidence="2">
    <location>
        <begin position="85"/>
        <end position="96"/>
    </location>
</feature>
<evidence type="ECO:0000313" key="6">
    <source>
        <dbReference type="Proteomes" id="UP000789831"/>
    </source>
</evidence>
<gene>
    <name evidence="5" type="ORF">AGERDE_LOCUS4095</name>
</gene>
<dbReference type="InterPro" id="IPR040079">
    <property type="entry name" value="Glutathione_S-Trfase"/>
</dbReference>
<keyword evidence="6" id="KW-1185">Reference proteome</keyword>
<dbReference type="SFLD" id="SFLDS00019">
    <property type="entry name" value="Glutathione_Transferase_(cytos"/>
    <property type="match status" value="1"/>
</dbReference>
<dbReference type="Pfam" id="PF13409">
    <property type="entry name" value="GST_N_2"/>
    <property type="match status" value="1"/>
</dbReference>
<dbReference type="Proteomes" id="UP000789831">
    <property type="component" value="Unassembled WGS sequence"/>
</dbReference>
<evidence type="ECO:0000256" key="1">
    <source>
        <dbReference type="ARBA" id="ARBA00007409"/>
    </source>
</evidence>
<protein>
    <submittedName>
        <fullName evidence="5">295_t:CDS:1</fullName>
    </submittedName>
</protein>
<dbReference type="InterPro" id="IPR036282">
    <property type="entry name" value="Glutathione-S-Trfase_C_sf"/>
</dbReference>
<dbReference type="InterPro" id="IPR004046">
    <property type="entry name" value="GST_C"/>
</dbReference>
<dbReference type="PANTHER" id="PTHR44051:SF2">
    <property type="entry name" value="HYPOTHETICAL GLUTATHIONE S-TRANSFERASE LIKE PROTEIN"/>
    <property type="match status" value="1"/>
</dbReference>
<evidence type="ECO:0000259" key="3">
    <source>
        <dbReference type="PROSITE" id="PS50404"/>
    </source>
</evidence>
<accession>A0A9N9EYE2</accession>
<proteinExistence type="inferred from homology"/>
<feature type="domain" description="GST C-terminal" evidence="4">
    <location>
        <begin position="120"/>
        <end position="234"/>
    </location>
</feature>
<dbReference type="SUPFAM" id="SSF52833">
    <property type="entry name" value="Thioredoxin-like"/>
    <property type="match status" value="1"/>
</dbReference>
<feature type="domain" description="GST N-terminal" evidence="3">
    <location>
        <begin position="1"/>
        <end position="118"/>
    </location>
</feature>
<dbReference type="SFLD" id="SFLDG00358">
    <property type="entry name" value="Main_(cytGST)"/>
    <property type="match status" value="1"/>
</dbReference>
<organism evidence="5 6">
    <name type="scientific">Ambispora gerdemannii</name>
    <dbReference type="NCBI Taxonomy" id="144530"/>
    <lineage>
        <taxon>Eukaryota</taxon>
        <taxon>Fungi</taxon>
        <taxon>Fungi incertae sedis</taxon>
        <taxon>Mucoromycota</taxon>
        <taxon>Glomeromycotina</taxon>
        <taxon>Glomeromycetes</taxon>
        <taxon>Archaeosporales</taxon>
        <taxon>Ambisporaceae</taxon>
        <taxon>Ambispora</taxon>
    </lineage>
</organism>
<reference evidence="5" key="1">
    <citation type="submission" date="2021-06" db="EMBL/GenBank/DDBJ databases">
        <authorList>
            <person name="Kallberg Y."/>
            <person name="Tangrot J."/>
            <person name="Rosling A."/>
        </authorList>
    </citation>
    <scope>NUCLEOTIDE SEQUENCE</scope>
    <source>
        <strain evidence="5">MT106</strain>
    </source>
</reference>
<evidence type="ECO:0000256" key="2">
    <source>
        <dbReference type="SAM" id="MobiDB-lite"/>
    </source>
</evidence>
<dbReference type="PROSITE" id="PS50404">
    <property type="entry name" value="GST_NTER"/>
    <property type="match status" value="1"/>
</dbReference>
<dbReference type="EMBL" id="CAJVPL010000444">
    <property type="protein sequence ID" value="CAG8497932.1"/>
    <property type="molecule type" value="Genomic_DNA"/>
</dbReference>
<dbReference type="PANTHER" id="PTHR44051">
    <property type="entry name" value="GLUTATHIONE S-TRANSFERASE-RELATED"/>
    <property type="match status" value="1"/>
</dbReference>
<dbReference type="InterPro" id="IPR004045">
    <property type="entry name" value="Glutathione_S-Trfase_N"/>
</dbReference>
<evidence type="ECO:0000313" key="5">
    <source>
        <dbReference type="EMBL" id="CAG8497932.1"/>
    </source>
</evidence>
<dbReference type="InterPro" id="IPR010987">
    <property type="entry name" value="Glutathione-S-Trfase_C-like"/>
</dbReference>
<dbReference type="AlphaFoldDB" id="A0A9N9EYE2"/>
<dbReference type="SUPFAM" id="SSF47616">
    <property type="entry name" value="GST C-terminal domain-like"/>
    <property type="match status" value="1"/>
</dbReference>
<evidence type="ECO:0000259" key="4">
    <source>
        <dbReference type="PROSITE" id="PS50405"/>
    </source>
</evidence>
<dbReference type="InterPro" id="IPR036249">
    <property type="entry name" value="Thioredoxin-like_sf"/>
</dbReference>
<comment type="similarity">
    <text evidence="1">Belongs to the GST superfamily.</text>
</comment>
<feature type="compositionally biased region" description="Polar residues" evidence="2">
    <location>
        <begin position="75"/>
        <end position="84"/>
    </location>
</feature>